<keyword evidence="5" id="KW-0966">Cell projection</keyword>
<evidence type="ECO:0000313" key="7">
    <source>
        <dbReference type="EMBL" id="GFO26884.1"/>
    </source>
</evidence>
<evidence type="ECO:0000256" key="5">
    <source>
        <dbReference type="ARBA" id="ARBA00023273"/>
    </source>
</evidence>
<organism evidence="7 8">
    <name type="scientific">Plakobranchus ocellatus</name>
    <dbReference type="NCBI Taxonomy" id="259542"/>
    <lineage>
        <taxon>Eukaryota</taxon>
        <taxon>Metazoa</taxon>
        <taxon>Spiralia</taxon>
        <taxon>Lophotrochozoa</taxon>
        <taxon>Mollusca</taxon>
        <taxon>Gastropoda</taxon>
        <taxon>Heterobranchia</taxon>
        <taxon>Euthyneura</taxon>
        <taxon>Panpulmonata</taxon>
        <taxon>Sacoglossa</taxon>
        <taxon>Placobranchoidea</taxon>
        <taxon>Plakobranchidae</taxon>
        <taxon>Plakobranchus</taxon>
    </lineage>
</organism>
<reference evidence="7 8" key="1">
    <citation type="journal article" date="2021" name="Elife">
        <title>Chloroplast acquisition without the gene transfer in kleptoplastic sea slugs, Plakobranchus ocellatus.</title>
        <authorList>
            <person name="Maeda T."/>
            <person name="Takahashi S."/>
            <person name="Yoshida T."/>
            <person name="Shimamura S."/>
            <person name="Takaki Y."/>
            <person name="Nagai Y."/>
            <person name="Toyoda A."/>
            <person name="Suzuki Y."/>
            <person name="Arimoto A."/>
            <person name="Ishii H."/>
            <person name="Satoh N."/>
            <person name="Nishiyama T."/>
            <person name="Hasebe M."/>
            <person name="Maruyama T."/>
            <person name="Minagawa J."/>
            <person name="Obokata J."/>
            <person name="Shigenobu S."/>
        </authorList>
    </citation>
    <scope>NUCLEOTIDE SEQUENCE [LARGE SCALE GENOMIC DNA]</scope>
</reference>
<evidence type="ECO:0000256" key="3">
    <source>
        <dbReference type="ARBA" id="ARBA00022490"/>
    </source>
</evidence>
<keyword evidence="4" id="KW-0206">Cytoskeleton</keyword>
<dbReference type="AlphaFoldDB" id="A0AAV4C308"/>
<keyword evidence="6" id="KW-0175">Coiled coil</keyword>
<dbReference type="GO" id="GO:0005737">
    <property type="term" value="C:cytoplasm"/>
    <property type="evidence" value="ECO:0007669"/>
    <property type="project" value="TreeGrafter"/>
</dbReference>
<dbReference type="PROSITE" id="PS50096">
    <property type="entry name" value="IQ"/>
    <property type="match status" value="1"/>
</dbReference>
<evidence type="ECO:0000313" key="8">
    <source>
        <dbReference type="Proteomes" id="UP000735302"/>
    </source>
</evidence>
<dbReference type="PANTHER" id="PTHR14871">
    <property type="entry name" value="DYNEIN REGULATORY COMPLEX PROTEIN 9"/>
    <property type="match status" value="1"/>
</dbReference>
<protein>
    <submittedName>
        <fullName evidence="7">Iq domain-containing protein g</fullName>
    </submittedName>
</protein>
<evidence type="ECO:0000256" key="1">
    <source>
        <dbReference type="ARBA" id="ARBA00004245"/>
    </source>
</evidence>
<evidence type="ECO:0000256" key="6">
    <source>
        <dbReference type="SAM" id="Coils"/>
    </source>
</evidence>
<evidence type="ECO:0000256" key="4">
    <source>
        <dbReference type="ARBA" id="ARBA00023212"/>
    </source>
</evidence>
<proteinExistence type="predicted"/>
<keyword evidence="3" id="KW-0963">Cytoplasm</keyword>
<accession>A0AAV4C308</accession>
<dbReference type="PANTHER" id="PTHR14871:SF1">
    <property type="entry name" value="DYNEIN REGULATORY COMPLEX PROTEIN 9"/>
    <property type="match status" value="1"/>
</dbReference>
<dbReference type="GO" id="GO:0044782">
    <property type="term" value="P:cilium organization"/>
    <property type="evidence" value="ECO:0007669"/>
    <property type="project" value="TreeGrafter"/>
</dbReference>
<evidence type="ECO:0000256" key="2">
    <source>
        <dbReference type="ARBA" id="ARBA00004316"/>
    </source>
</evidence>
<dbReference type="GO" id="GO:0031514">
    <property type="term" value="C:motile cilium"/>
    <property type="evidence" value="ECO:0007669"/>
    <property type="project" value="TreeGrafter"/>
</dbReference>
<comment type="caution">
    <text evidence="7">The sequence shown here is derived from an EMBL/GenBank/DDBJ whole genome shotgun (WGS) entry which is preliminary data.</text>
</comment>
<feature type="coiled-coil region" evidence="6">
    <location>
        <begin position="115"/>
        <end position="149"/>
    </location>
</feature>
<keyword evidence="8" id="KW-1185">Reference proteome</keyword>
<gene>
    <name evidence="7" type="ORF">PoB_005338900</name>
</gene>
<comment type="subcellular location">
    <subcellularLocation>
        <location evidence="2">Cell projection</location>
    </subcellularLocation>
    <subcellularLocation>
        <location evidence="1">Cytoplasm</location>
        <location evidence="1">Cytoskeleton</location>
    </subcellularLocation>
</comment>
<name>A0AAV4C308_9GAST</name>
<dbReference type="InterPro" id="IPR042618">
    <property type="entry name" value="IQCG"/>
</dbReference>
<dbReference type="Proteomes" id="UP000735302">
    <property type="component" value="Unassembled WGS sequence"/>
</dbReference>
<dbReference type="GO" id="GO:0005856">
    <property type="term" value="C:cytoskeleton"/>
    <property type="evidence" value="ECO:0007669"/>
    <property type="project" value="UniProtKB-SubCell"/>
</dbReference>
<sequence length="205" mass="24326">MLTISRFTKNQEEINETKQSKKKELQVLKLLEHQIEDEGQELRMRTEVEAVYTQNIVNSKIQESAKLSERAPQRCLEELRRIGIWLSIETLAHTGMVNYLNTQIERFSALLEYWVTKYEADKERLMTDLEEIKEERAITAATRQRLEEKIRKWMPIIKDERRIRSIREGRESFKNYCSLMVTKIAARWRGYMVRAALGRFGAANK</sequence>
<dbReference type="EMBL" id="BLXT01005873">
    <property type="protein sequence ID" value="GFO26884.1"/>
    <property type="molecule type" value="Genomic_DNA"/>
</dbReference>